<dbReference type="RefSeq" id="WP_110173747.1">
    <property type="nucleotide sequence ID" value="NZ_CP015136.1"/>
</dbReference>
<reference evidence="2 3" key="1">
    <citation type="journal article" date="2016" name="Genome Announc.">
        <title>First Complete Genome Sequence of a Subdivision 6 Acidobacterium Strain.</title>
        <authorList>
            <person name="Huang S."/>
            <person name="Vieira S."/>
            <person name="Bunk B."/>
            <person name="Riedel T."/>
            <person name="Sproer C."/>
            <person name="Overmann J."/>
        </authorList>
    </citation>
    <scope>NUCLEOTIDE SEQUENCE [LARGE SCALE GENOMIC DNA]</scope>
    <source>
        <strain evidence="3">DSM 100886 HEG_-6_39</strain>
    </source>
</reference>
<accession>A0A143PVR1</accession>
<gene>
    <name evidence="2" type="ORF">LuPra_05551</name>
</gene>
<evidence type="ECO:0000313" key="3">
    <source>
        <dbReference type="Proteomes" id="UP000076079"/>
    </source>
</evidence>
<name>A0A143PVR1_LUTPR</name>
<feature type="chain" id="PRO_5007512059" evidence="1">
    <location>
        <begin position="37"/>
        <end position="133"/>
    </location>
</feature>
<dbReference type="OrthoDB" id="9786218at2"/>
<feature type="signal peptide" evidence="1">
    <location>
        <begin position="1"/>
        <end position="36"/>
    </location>
</feature>
<protein>
    <submittedName>
        <fullName evidence="2">Uncharacterized protein</fullName>
    </submittedName>
</protein>
<dbReference type="AlphaFoldDB" id="A0A143PVR1"/>
<keyword evidence="3" id="KW-1185">Reference proteome</keyword>
<organism evidence="2 3">
    <name type="scientific">Luteitalea pratensis</name>
    <dbReference type="NCBI Taxonomy" id="1855912"/>
    <lineage>
        <taxon>Bacteria</taxon>
        <taxon>Pseudomonadati</taxon>
        <taxon>Acidobacteriota</taxon>
        <taxon>Vicinamibacteria</taxon>
        <taxon>Vicinamibacterales</taxon>
        <taxon>Vicinamibacteraceae</taxon>
        <taxon>Luteitalea</taxon>
    </lineage>
</organism>
<sequence precursor="true">MMSTGTRVGSGAKNAGPVAAAAALRPLALLVMGAGAASTSADPDLWGHLRFGLDMLRDRALHAADPYWYTSDRPWINHEWLSELLSGAAYQGAGTRGLSAPKVLVCVALFALVWNTVREQDFAWRWSGMAVAA</sequence>
<dbReference type="EMBL" id="CP015136">
    <property type="protein sequence ID" value="AMY12278.1"/>
    <property type="molecule type" value="Genomic_DNA"/>
</dbReference>
<evidence type="ECO:0000256" key="1">
    <source>
        <dbReference type="SAM" id="SignalP"/>
    </source>
</evidence>
<proteinExistence type="predicted"/>
<dbReference type="KEGG" id="abac:LuPra_05551"/>
<dbReference type="STRING" id="1855912.LuPra_05551"/>
<dbReference type="PATRIC" id="fig|1813736.3.peg.5837"/>
<dbReference type="Proteomes" id="UP000076079">
    <property type="component" value="Chromosome"/>
</dbReference>
<keyword evidence="1" id="KW-0732">Signal</keyword>
<reference evidence="3" key="2">
    <citation type="submission" date="2016-04" db="EMBL/GenBank/DDBJ databases">
        <title>First Complete Genome Sequence of a Subdivision 6 Acidobacterium.</title>
        <authorList>
            <person name="Huang S."/>
            <person name="Vieira S."/>
            <person name="Bunk B."/>
            <person name="Riedel T."/>
            <person name="Sproeer C."/>
            <person name="Overmann J."/>
        </authorList>
    </citation>
    <scope>NUCLEOTIDE SEQUENCE [LARGE SCALE GENOMIC DNA]</scope>
    <source>
        <strain evidence="3">DSM 100886 HEG_-6_39</strain>
    </source>
</reference>
<evidence type="ECO:0000313" key="2">
    <source>
        <dbReference type="EMBL" id="AMY12278.1"/>
    </source>
</evidence>